<keyword evidence="1 3" id="KW-0689">Ribosomal protein</keyword>
<accession>A0A0S1ST59</accession>
<dbReference type="HAMAP" id="MF_00385">
    <property type="entry name" value="Ribosomal_bS16"/>
    <property type="match status" value="1"/>
</dbReference>
<evidence type="ECO:0000256" key="4">
    <source>
        <dbReference type="SAM" id="MobiDB-lite"/>
    </source>
</evidence>
<dbReference type="STRING" id="1735162.PeribacterB2_0415"/>
<dbReference type="EMBL" id="CP013065">
    <property type="protein sequence ID" value="ALM13107.1"/>
    <property type="molecule type" value="Genomic_DNA"/>
</dbReference>
<dbReference type="PANTHER" id="PTHR12919:SF20">
    <property type="entry name" value="SMALL RIBOSOMAL SUBUNIT PROTEIN BS16M"/>
    <property type="match status" value="1"/>
</dbReference>
<dbReference type="GO" id="GO:0015935">
    <property type="term" value="C:small ribosomal subunit"/>
    <property type="evidence" value="ECO:0007669"/>
    <property type="project" value="TreeGrafter"/>
</dbReference>
<comment type="similarity">
    <text evidence="3">Belongs to the bacterial ribosomal protein bS16 family.</text>
</comment>
<feature type="region of interest" description="Disordered" evidence="4">
    <location>
        <begin position="88"/>
        <end position="126"/>
    </location>
</feature>
<dbReference type="Proteomes" id="UP000069135">
    <property type="component" value="Chromosome"/>
</dbReference>
<accession>A0A0S1SUT5</accession>
<evidence type="ECO:0000256" key="3">
    <source>
        <dbReference type="HAMAP-Rule" id="MF_00385"/>
    </source>
</evidence>
<feature type="compositionally biased region" description="Pro residues" evidence="4">
    <location>
        <begin position="108"/>
        <end position="118"/>
    </location>
</feature>
<name>A0A0S1SQ97_9BACT</name>
<evidence type="ECO:0000313" key="5">
    <source>
        <dbReference type="EMBL" id="ALM13107.1"/>
    </source>
</evidence>
<dbReference type="KEGG" id="prf:PeribacterA2_0416"/>
<dbReference type="PANTHER" id="PTHR12919">
    <property type="entry name" value="30S RIBOSOMAL PROTEIN S16"/>
    <property type="match status" value="1"/>
</dbReference>
<dbReference type="InterPro" id="IPR023803">
    <property type="entry name" value="Ribosomal_bS16_dom_sf"/>
</dbReference>
<accession>A0A0S1SH62</accession>
<evidence type="ECO:0000313" key="6">
    <source>
        <dbReference type="Proteomes" id="UP000069135"/>
    </source>
</evidence>
<dbReference type="SUPFAM" id="SSF54565">
    <property type="entry name" value="Ribosomal protein S16"/>
    <property type="match status" value="1"/>
</dbReference>
<gene>
    <name evidence="3" type="primary">rpsP</name>
    <name evidence="5" type="ORF">PeribacterD1_0416</name>
</gene>
<proteinExistence type="inferred from homology"/>
<dbReference type="GO" id="GO:0005737">
    <property type="term" value="C:cytoplasm"/>
    <property type="evidence" value="ECO:0007669"/>
    <property type="project" value="UniProtKB-ARBA"/>
</dbReference>
<protein>
    <recommendedName>
        <fullName evidence="3">Small ribosomal subunit protein bS16</fullName>
    </recommendedName>
</protein>
<dbReference type="Gene3D" id="3.30.1320.10">
    <property type="match status" value="1"/>
</dbReference>
<organism evidence="5 6">
    <name type="scientific">Candidatus Peribacter riflensis</name>
    <dbReference type="NCBI Taxonomy" id="1735162"/>
    <lineage>
        <taxon>Bacteria</taxon>
        <taxon>Candidatus Peregrinibacteriota</taxon>
        <taxon>Candidatus Peribacteria</taxon>
        <taxon>Candidatus Peribacterales</taxon>
        <taxon>Candidatus Peribacteraceae</taxon>
        <taxon>Candidatus Peribacter</taxon>
    </lineage>
</organism>
<evidence type="ECO:0000256" key="2">
    <source>
        <dbReference type="ARBA" id="ARBA00023274"/>
    </source>
</evidence>
<dbReference type="GO" id="GO:0006412">
    <property type="term" value="P:translation"/>
    <property type="evidence" value="ECO:0007669"/>
    <property type="project" value="UniProtKB-UniRule"/>
</dbReference>
<dbReference type="NCBIfam" id="TIGR00002">
    <property type="entry name" value="S16"/>
    <property type="match status" value="1"/>
</dbReference>
<evidence type="ECO:0000256" key="1">
    <source>
        <dbReference type="ARBA" id="ARBA00022980"/>
    </source>
</evidence>
<dbReference type="GO" id="GO:0003735">
    <property type="term" value="F:structural constituent of ribosome"/>
    <property type="evidence" value="ECO:0007669"/>
    <property type="project" value="InterPro"/>
</dbReference>
<dbReference type="Pfam" id="PF00886">
    <property type="entry name" value="Ribosomal_S16"/>
    <property type="match status" value="1"/>
</dbReference>
<sequence length="126" mass="13674">MLIIRLQRTGRENLPTYRLVVAEKARPVKGKFLEIIGHYLPARDPAVLEVKTDRVEFWMQRGAALSDTAARLLQKQGMKGMEKFIQRYTKKKSKSEEVPAAAAASAPAAPPPAPPPAEAAPASAAA</sequence>
<accession>A0A0S1SLB3</accession>
<reference evidence="6" key="1">
    <citation type="submission" date="2015-10" db="EMBL/GenBank/DDBJ databases">
        <title>Analysis of five complete genome sequences for members of the class Peribacteria in the recently recognized Peregrinibacteria bacterial phylum.</title>
        <authorList>
            <person name="Anantharaman K."/>
            <person name="Brown C.T."/>
            <person name="Burstein D."/>
            <person name="Castelle C.J."/>
            <person name="Probst A.J."/>
            <person name="Thomas B.C."/>
            <person name="Williams K.H."/>
            <person name="Banfield J.F."/>
        </authorList>
    </citation>
    <scope>NUCLEOTIDE SEQUENCE [LARGE SCALE GENOMIC DNA]</scope>
</reference>
<reference evidence="5 6" key="2">
    <citation type="journal article" date="2016" name="PeerJ">
        <title>Analysis of five complete genome sequences for members of the class Peribacteria in the recently recognized Peregrinibacteria bacterial phylum.</title>
        <authorList>
            <person name="Anantharaman K."/>
            <person name="Brown C.T."/>
            <person name="Burstein D."/>
            <person name="Castelle C.J."/>
            <person name="Probst A.J."/>
            <person name="Thomas B.C."/>
            <person name="Williams K.H."/>
            <person name="Banfield J.F."/>
        </authorList>
    </citation>
    <scope>NUCLEOTIDE SEQUENCE [LARGE SCALE GENOMIC DNA]</scope>
    <source>
        <strain evidence="5">RIFOXYD1_FULL_PER-ii_59_16</strain>
    </source>
</reference>
<accession>A0A0S1SQ97</accession>
<dbReference type="InterPro" id="IPR000307">
    <property type="entry name" value="Ribosomal_bS16"/>
</dbReference>
<keyword evidence="2 3" id="KW-0687">Ribonucleoprotein</keyword>
<dbReference type="AlphaFoldDB" id="A0A0S1SQ97"/>